<keyword evidence="3" id="KW-1185">Reference proteome</keyword>
<keyword evidence="2" id="KW-0812">Transmembrane</keyword>
<name>A0A3Q0CG99_MESAU</name>
<dbReference type="Pfam" id="PF11770">
    <property type="entry name" value="GAPT"/>
    <property type="match status" value="1"/>
</dbReference>
<dbReference type="InterPro" id="IPR021082">
    <property type="entry name" value="Protein_GAPT"/>
</dbReference>
<dbReference type="GO" id="GO:0001782">
    <property type="term" value="P:B cell homeostasis"/>
    <property type="evidence" value="ECO:0007669"/>
    <property type="project" value="TreeGrafter"/>
</dbReference>
<evidence type="ECO:0000256" key="1">
    <source>
        <dbReference type="SAM" id="MobiDB-lite"/>
    </source>
</evidence>
<dbReference type="KEGG" id="maua:101839366"/>
<gene>
    <name evidence="4" type="primary">Gapt</name>
</gene>
<feature type="region of interest" description="Disordered" evidence="1">
    <location>
        <begin position="140"/>
        <end position="159"/>
    </location>
</feature>
<reference evidence="4" key="1">
    <citation type="submission" date="2025-08" db="UniProtKB">
        <authorList>
            <consortium name="RefSeq"/>
        </authorList>
    </citation>
    <scope>IDENTIFICATION</scope>
    <source>
        <tissue evidence="4">Liver</tissue>
    </source>
</reference>
<accession>A0A3Q0CG99</accession>
<dbReference type="PRINTS" id="PR02077">
    <property type="entry name" value="PROTEINGAPT"/>
</dbReference>
<protein>
    <submittedName>
        <fullName evidence="4">Protein GAPT</fullName>
    </submittedName>
</protein>
<dbReference type="PANTHER" id="PTHR37350">
    <property type="entry name" value="PROTEIN GAPT"/>
    <property type="match status" value="1"/>
</dbReference>
<evidence type="ECO:0000313" key="3">
    <source>
        <dbReference type="Proteomes" id="UP000886700"/>
    </source>
</evidence>
<dbReference type="RefSeq" id="XP_021079831.1">
    <property type="nucleotide sequence ID" value="XM_021224172.2"/>
</dbReference>
<dbReference type="AlphaFoldDB" id="A0A3Q0CG99"/>
<evidence type="ECO:0000256" key="2">
    <source>
        <dbReference type="SAM" id="Phobius"/>
    </source>
</evidence>
<feature type="region of interest" description="Disordered" evidence="1">
    <location>
        <begin position="73"/>
        <end position="92"/>
    </location>
</feature>
<evidence type="ECO:0000313" key="4">
    <source>
        <dbReference type="RefSeq" id="XP_021079831.1"/>
    </source>
</evidence>
<dbReference type="OrthoDB" id="9832665at2759"/>
<dbReference type="PANTHER" id="PTHR37350:SF1">
    <property type="entry name" value="PROTEIN GAPT"/>
    <property type="match status" value="1"/>
</dbReference>
<dbReference type="GO" id="GO:0016020">
    <property type="term" value="C:membrane"/>
    <property type="evidence" value="ECO:0007669"/>
    <property type="project" value="InterPro"/>
</dbReference>
<dbReference type="GeneID" id="101839366"/>
<dbReference type="CTD" id="202309"/>
<keyword evidence="2" id="KW-0472">Membrane</keyword>
<feature type="transmembrane region" description="Helical" evidence="2">
    <location>
        <begin position="6"/>
        <end position="31"/>
    </location>
</feature>
<organism evidence="3 4">
    <name type="scientific">Mesocricetus auratus</name>
    <name type="common">Golden hamster</name>
    <dbReference type="NCBI Taxonomy" id="10036"/>
    <lineage>
        <taxon>Eukaryota</taxon>
        <taxon>Metazoa</taxon>
        <taxon>Chordata</taxon>
        <taxon>Craniata</taxon>
        <taxon>Vertebrata</taxon>
        <taxon>Euteleostomi</taxon>
        <taxon>Mammalia</taxon>
        <taxon>Eutheria</taxon>
        <taxon>Euarchontoglires</taxon>
        <taxon>Glires</taxon>
        <taxon>Rodentia</taxon>
        <taxon>Myomorpha</taxon>
        <taxon>Muroidea</taxon>
        <taxon>Cricetidae</taxon>
        <taxon>Cricetinae</taxon>
        <taxon>Mesocricetus</taxon>
    </lineage>
</organism>
<sequence>MLRSFGSSWIGVVVGISLLVLLLACGIGCVWHWKRQEATTFTLPKFMQRRSSRHKDFTKSLDLNAHMICPSSKTPVEIKGHKSSAKRNRMHGEYENVEVVPPDIKVATEKALYENTKPCNLEEHVYGNQTDALYYNFQKPSPPPPAPQDEDIYILPDSY</sequence>
<dbReference type="Proteomes" id="UP000886700">
    <property type="component" value="Unplaced"/>
</dbReference>
<dbReference type="PROSITE" id="PS51257">
    <property type="entry name" value="PROKAR_LIPOPROTEIN"/>
    <property type="match status" value="1"/>
</dbReference>
<dbReference type="GO" id="GO:0002322">
    <property type="term" value="P:B cell proliferation involved in immune response"/>
    <property type="evidence" value="ECO:0007669"/>
    <property type="project" value="TreeGrafter"/>
</dbReference>
<keyword evidence="2" id="KW-1133">Transmembrane helix</keyword>
<proteinExistence type="predicted"/>